<evidence type="ECO:0000259" key="1">
    <source>
        <dbReference type="Pfam" id="PF17906"/>
    </source>
</evidence>
<reference evidence="2" key="1">
    <citation type="submission" date="2020-08" db="EMBL/GenBank/DDBJ databases">
        <title>Multicomponent nature underlies the extraordinary mechanical properties of spider dragline silk.</title>
        <authorList>
            <person name="Kono N."/>
            <person name="Nakamura H."/>
            <person name="Mori M."/>
            <person name="Yoshida Y."/>
            <person name="Ohtoshi R."/>
            <person name="Malay A.D."/>
            <person name="Moran D.A.P."/>
            <person name="Tomita M."/>
            <person name="Numata K."/>
            <person name="Arakawa K."/>
        </authorList>
    </citation>
    <scope>NUCLEOTIDE SEQUENCE</scope>
</reference>
<name>A0A8X6PFU8_NEPPI</name>
<organism evidence="2 3">
    <name type="scientific">Nephila pilipes</name>
    <name type="common">Giant wood spider</name>
    <name type="synonym">Nephila maculata</name>
    <dbReference type="NCBI Taxonomy" id="299642"/>
    <lineage>
        <taxon>Eukaryota</taxon>
        <taxon>Metazoa</taxon>
        <taxon>Ecdysozoa</taxon>
        <taxon>Arthropoda</taxon>
        <taxon>Chelicerata</taxon>
        <taxon>Arachnida</taxon>
        <taxon>Araneae</taxon>
        <taxon>Araneomorphae</taxon>
        <taxon>Entelegynae</taxon>
        <taxon>Araneoidea</taxon>
        <taxon>Nephilidae</taxon>
        <taxon>Nephila</taxon>
    </lineage>
</organism>
<dbReference type="InterPro" id="IPR041426">
    <property type="entry name" value="Mos1_HTH"/>
</dbReference>
<sequence>MKTKSDLCLLFLYEYKLNHCAAQASRKFNQAFRDGSTNEKKNDQYWFRKFRSDNLSILNEPRARPPDYIDNEELRTSVESDPRTVIRELGSKLRMSYTTV</sequence>
<dbReference type="Proteomes" id="UP000887013">
    <property type="component" value="Unassembled WGS sequence"/>
</dbReference>
<dbReference type="AlphaFoldDB" id="A0A8X6PFU8"/>
<dbReference type="OrthoDB" id="7552475at2759"/>
<feature type="domain" description="Mos1 transposase HTH" evidence="1">
    <location>
        <begin position="4"/>
        <end position="54"/>
    </location>
</feature>
<accession>A0A8X6PFU8</accession>
<keyword evidence="3" id="KW-1185">Reference proteome</keyword>
<evidence type="ECO:0000313" key="3">
    <source>
        <dbReference type="Proteomes" id="UP000887013"/>
    </source>
</evidence>
<dbReference type="Gene3D" id="1.10.10.1450">
    <property type="match status" value="1"/>
</dbReference>
<proteinExistence type="predicted"/>
<dbReference type="Pfam" id="PF17906">
    <property type="entry name" value="HTH_48"/>
    <property type="match status" value="1"/>
</dbReference>
<protein>
    <submittedName>
        <fullName evidence="2">HTH_48 domain-containing protein</fullName>
    </submittedName>
</protein>
<gene>
    <name evidence="2" type="ORF">NPIL_540701</name>
</gene>
<dbReference type="EMBL" id="BMAW01020014">
    <property type="protein sequence ID" value="GFT66028.1"/>
    <property type="molecule type" value="Genomic_DNA"/>
</dbReference>
<comment type="caution">
    <text evidence="2">The sequence shown here is derived from an EMBL/GenBank/DDBJ whole genome shotgun (WGS) entry which is preliminary data.</text>
</comment>
<evidence type="ECO:0000313" key="2">
    <source>
        <dbReference type="EMBL" id="GFT66028.1"/>
    </source>
</evidence>